<dbReference type="Gene3D" id="1.10.1750.10">
    <property type="match status" value="1"/>
</dbReference>
<protein>
    <submittedName>
        <fullName evidence="1">Uncharacterized protein</fullName>
    </submittedName>
</protein>
<dbReference type="GO" id="GO:0043565">
    <property type="term" value="F:sequence-specific DNA binding"/>
    <property type="evidence" value="ECO:0007669"/>
    <property type="project" value="InterPro"/>
</dbReference>
<accession>A0A3B1D4R7</accession>
<dbReference type="AlphaFoldDB" id="A0A3B1D4R7"/>
<dbReference type="InterPro" id="IPR010921">
    <property type="entry name" value="Trp_repressor/repl_initiator"/>
</dbReference>
<gene>
    <name evidence="1" type="ORF">MNBD_NITROSPIRAE03-1943</name>
</gene>
<reference evidence="1" key="1">
    <citation type="submission" date="2018-06" db="EMBL/GenBank/DDBJ databases">
        <authorList>
            <person name="Zhirakovskaya E."/>
        </authorList>
    </citation>
    <scope>NUCLEOTIDE SEQUENCE</scope>
</reference>
<organism evidence="1">
    <name type="scientific">hydrothermal vent metagenome</name>
    <dbReference type="NCBI Taxonomy" id="652676"/>
    <lineage>
        <taxon>unclassified sequences</taxon>
        <taxon>metagenomes</taxon>
        <taxon>ecological metagenomes</taxon>
    </lineage>
</organism>
<dbReference type="SUPFAM" id="SSF48295">
    <property type="entry name" value="TrpR-like"/>
    <property type="match status" value="1"/>
</dbReference>
<dbReference type="EMBL" id="UOGI01000096">
    <property type="protein sequence ID" value="VAX30988.1"/>
    <property type="molecule type" value="Genomic_DNA"/>
</dbReference>
<proteinExistence type="predicted"/>
<evidence type="ECO:0000313" key="1">
    <source>
        <dbReference type="EMBL" id="VAX30988.1"/>
    </source>
</evidence>
<sequence>MQYISIGDISGLIRSLGGWSQVLSMRRKDQEEEFDERILGEGDFVQDVLREAEEKDIRQLKLRLSGKTITEIIKEECKERQVSIKELQGGSRRNKISQPCALIAYRSIKELGLSTAEIARWLRPQSHVQLREERNFINA</sequence>
<name>A0A3B1D4R7_9ZZZZ</name>